<evidence type="ECO:0000313" key="5">
    <source>
        <dbReference type="EMBL" id="ACD83856.1"/>
    </source>
</evidence>
<dbReference type="Gene3D" id="3.40.50.720">
    <property type="entry name" value="NAD(P)-binding Rossmann-like Domain"/>
    <property type="match status" value="1"/>
</dbReference>
<gene>
    <name evidence="5" type="ordered locus">Minf_1802</name>
</gene>
<keyword evidence="2" id="KW-0560">Oxidoreductase</keyword>
<organism evidence="5 6">
    <name type="scientific">Methylacidiphilum infernorum (isolate V4)</name>
    <name type="common">Methylokorus infernorum (strain V4)</name>
    <dbReference type="NCBI Taxonomy" id="481448"/>
    <lineage>
        <taxon>Bacteria</taxon>
        <taxon>Pseudomonadati</taxon>
        <taxon>Verrucomicrobiota</taxon>
        <taxon>Methylacidiphilae</taxon>
        <taxon>Methylacidiphilales</taxon>
        <taxon>Methylacidiphilaceae</taxon>
        <taxon>Methylacidiphilum (ex Ratnadevi et al. 2023)</taxon>
    </lineage>
</organism>
<evidence type="ECO:0000256" key="1">
    <source>
        <dbReference type="ARBA" id="ARBA00006484"/>
    </source>
</evidence>
<dbReference type="STRING" id="481448.Minf_1802"/>
<evidence type="ECO:0000259" key="4">
    <source>
        <dbReference type="SMART" id="SM00822"/>
    </source>
</evidence>
<evidence type="ECO:0000256" key="2">
    <source>
        <dbReference type="ARBA" id="ARBA00023002"/>
    </source>
</evidence>
<dbReference type="AlphaFoldDB" id="B3DXE7"/>
<dbReference type="PRINTS" id="PR00080">
    <property type="entry name" value="SDRFAMILY"/>
</dbReference>
<dbReference type="SMART" id="SM00822">
    <property type="entry name" value="PKS_KR"/>
    <property type="match status" value="1"/>
</dbReference>
<proteinExistence type="inferred from homology"/>
<evidence type="ECO:0000256" key="3">
    <source>
        <dbReference type="RuleBase" id="RU000363"/>
    </source>
</evidence>
<protein>
    <submittedName>
        <fullName evidence="5">Short-chain alcohol dehydrogenase</fullName>
    </submittedName>
</protein>
<dbReference type="PRINTS" id="PR00081">
    <property type="entry name" value="GDHRDH"/>
</dbReference>
<dbReference type="InterPro" id="IPR057326">
    <property type="entry name" value="KR_dom"/>
</dbReference>
<dbReference type="KEGG" id="min:Minf_1802"/>
<dbReference type="EMBL" id="CP000975">
    <property type="protein sequence ID" value="ACD83856.1"/>
    <property type="molecule type" value="Genomic_DNA"/>
</dbReference>
<dbReference type="PANTHER" id="PTHR43115:SF4">
    <property type="entry name" value="DEHYDROGENASE_REDUCTASE SDR FAMILY MEMBER 11"/>
    <property type="match status" value="1"/>
</dbReference>
<dbReference type="Proteomes" id="UP000009149">
    <property type="component" value="Chromosome"/>
</dbReference>
<evidence type="ECO:0000313" key="6">
    <source>
        <dbReference type="Proteomes" id="UP000009149"/>
    </source>
</evidence>
<dbReference type="InterPro" id="IPR002347">
    <property type="entry name" value="SDR_fam"/>
</dbReference>
<dbReference type="InterPro" id="IPR036291">
    <property type="entry name" value="NAD(P)-bd_dom_sf"/>
</dbReference>
<dbReference type="Pfam" id="PF00106">
    <property type="entry name" value="adh_short"/>
    <property type="match status" value="1"/>
</dbReference>
<comment type="similarity">
    <text evidence="1 3">Belongs to the short-chain dehydrogenases/reductases (SDR) family.</text>
</comment>
<sequence length="270" mass="29413">MSNRRSVDDKILVQDNLKMMHSKALSRKTAIIIGASSGIGYATALALAGEGANIVVGARRIDRLENLVQKIESMNGAALAIRTNVRELSDVENLVVGAKKKFGGVDIFVNSAGIMPLSLMRKMRVVEWLNTIDINFKGAVHGLAAILPTFLEQKYGHLVFVSSIASRKVFPGSALYSASAAALRTLAEGLRLELSPYDQIKVTLVETGYVQTEIFDTIEDEEMKRSVRTQLDNLSILKPEEVASAILYALLQPPHADINEIVIKPTAEPV</sequence>
<dbReference type="HOGENOM" id="CLU_010194_2_10_0"/>
<reference evidence="5 6" key="1">
    <citation type="journal article" date="2008" name="Biol. Direct">
        <title>Complete genome sequence of the extremely acidophilic methanotroph isolate V4, Methylacidiphilum infernorum, a representative of the bacterial phylum Verrucomicrobia.</title>
        <authorList>
            <person name="Hou S."/>
            <person name="Makarova K.S."/>
            <person name="Saw J.H."/>
            <person name="Senin P."/>
            <person name="Ly B.V."/>
            <person name="Zhou Z."/>
            <person name="Ren Y."/>
            <person name="Wang J."/>
            <person name="Galperin M.Y."/>
            <person name="Omelchenko M.V."/>
            <person name="Wolf Y.I."/>
            <person name="Yutin N."/>
            <person name="Koonin E.V."/>
            <person name="Stott M.B."/>
            <person name="Mountain B.W."/>
            <person name="Crowe M.A."/>
            <person name="Smirnova A.V."/>
            <person name="Dunfield P.F."/>
            <person name="Feng L."/>
            <person name="Wang L."/>
            <person name="Alam M."/>
        </authorList>
    </citation>
    <scope>NUCLEOTIDE SEQUENCE [LARGE SCALE GENOMIC DNA]</scope>
    <source>
        <strain evidence="6">Isolate V4</strain>
    </source>
</reference>
<dbReference type="eggNOG" id="COG4221">
    <property type="taxonomic scope" value="Bacteria"/>
</dbReference>
<dbReference type="RefSeq" id="WP_012464138.1">
    <property type="nucleotide sequence ID" value="NC_010794.1"/>
</dbReference>
<dbReference type="PANTHER" id="PTHR43115">
    <property type="entry name" value="DEHYDROGENASE/REDUCTASE SDR FAMILY MEMBER 11"/>
    <property type="match status" value="1"/>
</dbReference>
<name>B3DXE7_METI4</name>
<dbReference type="GO" id="GO:0016616">
    <property type="term" value="F:oxidoreductase activity, acting on the CH-OH group of donors, NAD or NADP as acceptor"/>
    <property type="evidence" value="ECO:0007669"/>
    <property type="project" value="UniProtKB-ARBA"/>
</dbReference>
<accession>B3DXE7</accession>
<feature type="domain" description="Ketoreductase" evidence="4">
    <location>
        <begin position="28"/>
        <end position="203"/>
    </location>
</feature>
<dbReference type="FunFam" id="3.40.50.720:FF:000047">
    <property type="entry name" value="NADP-dependent L-serine/L-allo-threonine dehydrogenase"/>
    <property type="match status" value="1"/>
</dbReference>
<dbReference type="SUPFAM" id="SSF51735">
    <property type="entry name" value="NAD(P)-binding Rossmann-fold domains"/>
    <property type="match status" value="1"/>
</dbReference>